<dbReference type="GO" id="GO:0005829">
    <property type="term" value="C:cytosol"/>
    <property type="evidence" value="ECO:0007669"/>
    <property type="project" value="TreeGrafter"/>
</dbReference>
<dbReference type="InterPro" id="IPR042176">
    <property type="entry name" value="Pantoate_ligase_C"/>
</dbReference>
<dbReference type="SUPFAM" id="SSF52374">
    <property type="entry name" value="Nucleotidylyl transferase"/>
    <property type="match status" value="1"/>
</dbReference>
<dbReference type="EC" id="6.3.2.1" evidence="4"/>
<evidence type="ECO:0000256" key="8">
    <source>
        <dbReference type="ARBA" id="ARBA00022741"/>
    </source>
</evidence>
<dbReference type="FunFam" id="3.40.50.620:FF:000114">
    <property type="entry name" value="Pantothenate synthetase"/>
    <property type="match status" value="1"/>
</dbReference>
<reference evidence="12" key="1">
    <citation type="submission" date="2019-08" db="EMBL/GenBank/DDBJ databases">
        <authorList>
            <person name="Kucharzyk K."/>
            <person name="Murdoch R.W."/>
            <person name="Higgins S."/>
            <person name="Loffler F."/>
        </authorList>
    </citation>
    <scope>NUCLEOTIDE SEQUENCE</scope>
</reference>
<dbReference type="GO" id="GO:0004592">
    <property type="term" value="F:pantoate-beta-alanine ligase activity"/>
    <property type="evidence" value="ECO:0007669"/>
    <property type="project" value="UniProtKB-EC"/>
</dbReference>
<dbReference type="UniPathway" id="UPA00028">
    <property type="reaction ID" value="UER00005"/>
</dbReference>
<dbReference type="HAMAP" id="MF_00158">
    <property type="entry name" value="PanC"/>
    <property type="match status" value="1"/>
</dbReference>
<keyword evidence="5" id="KW-0963">Cytoplasm</keyword>
<evidence type="ECO:0000256" key="4">
    <source>
        <dbReference type="ARBA" id="ARBA00012219"/>
    </source>
</evidence>
<evidence type="ECO:0000313" key="12">
    <source>
        <dbReference type="EMBL" id="MPM95770.1"/>
    </source>
</evidence>
<protein>
    <recommendedName>
        <fullName evidence="4">pantoate--beta-alanine ligase (AMP-forming)</fullName>
        <ecNumber evidence="4">6.3.2.1</ecNumber>
    </recommendedName>
</protein>
<evidence type="ECO:0000256" key="6">
    <source>
        <dbReference type="ARBA" id="ARBA00022598"/>
    </source>
</evidence>
<dbReference type="PANTHER" id="PTHR21299">
    <property type="entry name" value="CYTIDYLATE KINASE/PANTOATE-BETA-ALANINE LIGASE"/>
    <property type="match status" value="1"/>
</dbReference>
<dbReference type="GO" id="GO:0005524">
    <property type="term" value="F:ATP binding"/>
    <property type="evidence" value="ECO:0007669"/>
    <property type="project" value="UniProtKB-KW"/>
</dbReference>
<comment type="pathway">
    <text evidence="2">Cofactor biosynthesis; (R)-pantothenate biosynthesis; (R)-pantothenate from (R)-pantoate and beta-alanine: step 1/1.</text>
</comment>
<keyword evidence="9" id="KW-0067">ATP-binding</keyword>
<dbReference type="GO" id="GO:0015940">
    <property type="term" value="P:pantothenate biosynthetic process"/>
    <property type="evidence" value="ECO:0007669"/>
    <property type="project" value="UniProtKB-UniPathway"/>
</dbReference>
<comment type="similarity">
    <text evidence="3">Belongs to the pantothenate synthetase family.</text>
</comment>
<evidence type="ECO:0000256" key="11">
    <source>
        <dbReference type="ARBA" id="ARBA00055042"/>
    </source>
</evidence>
<evidence type="ECO:0000256" key="10">
    <source>
        <dbReference type="ARBA" id="ARBA00048258"/>
    </source>
</evidence>
<evidence type="ECO:0000256" key="3">
    <source>
        <dbReference type="ARBA" id="ARBA00009256"/>
    </source>
</evidence>
<evidence type="ECO:0000256" key="1">
    <source>
        <dbReference type="ARBA" id="ARBA00004496"/>
    </source>
</evidence>
<evidence type="ECO:0000256" key="7">
    <source>
        <dbReference type="ARBA" id="ARBA00022655"/>
    </source>
</evidence>
<dbReference type="Pfam" id="PF02569">
    <property type="entry name" value="Pantoate_ligase"/>
    <property type="match status" value="1"/>
</dbReference>
<dbReference type="Gene3D" id="3.40.50.620">
    <property type="entry name" value="HUPs"/>
    <property type="match status" value="1"/>
</dbReference>
<dbReference type="PANTHER" id="PTHR21299:SF1">
    <property type="entry name" value="PANTOATE--BETA-ALANINE LIGASE"/>
    <property type="match status" value="1"/>
</dbReference>
<accession>A0A645E1Y2</accession>
<comment type="catalytic activity">
    <reaction evidence="10">
        <text>(R)-pantoate + beta-alanine + ATP = (R)-pantothenate + AMP + diphosphate + H(+)</text>
        <dbReference type="Rhea" id="RHEA:10912"/>
        <dbReference type="ChEBI" id="CHEBI:15378"/>
        <dbReference type="ChEBI" id="CHEBI:15980"/>
        <dbReference type="ChEBI" id="CHEBI:29032"/>
        <dbReference type="ChEBI" id="CHEBI:30616"/>
        <dbReference type="ChEBI" id="CHEBI:33019"/>
        <dbReference type="ChEBI" id="CHEBI:57966"/>
        <dbReference type="ChEBI" id="CHEBI:456215"/>
        <dbReference type="EC" id="6.3.2.1"/>
    </reaction>
</comment>
<dbReference type="NCBIfam" id="TIGR00018">
    <property type="entry name" value="panC"/>
    <property type="match status" value="1"/>
</dbReference>
<proteinExistence type="inferred from homology"/>
<keyword evidence="8" id="KW-0547">Nucleotide-binding</keyword>
<dbReference type="Gene3D" id="3.30.1300.10">
    <property type="entry name" value="Pantoate-beta-alanine ligase, C-terminal domain"/>
    <property type="match status" value="1"/>
</dbReference>
<gene>
    <name evidence="12" type="primary">panC_20</name>
    <name evidence="12" type="ORF">SDC9_142925</name>
</gene>
<dbReference type="NCBIfam" id="TIGR00125">
    <property type="entry name" value="cyt_tran_rel"/>
    <property type="match status" value="1"/>
</dbReference>
<organism evidence="12">
    <name type="scientific">bioreactor metagenome</name>
    <dbReference type="NCBI Taxonomy" id="1076179"/>
    <lineage>
        <taxon>unclassified sequences</taxon>
        <taxon>metagenomes</taxon>
        <taxon>ecological metagenomes</taxon>
    </lineage>
</organism>
<evidence type="ECO:0000256" key="2">
    <source>
        <dbReference type="ARBA" id="ARBA00004990"/>
    </source>
</evidence>
<name>A0A645E1Y2_9ZZZZ</name>
<keyword evidence="7" id="KW-0566">Pantothenate biosynthesis</keyword>
<comment type="subcellular location">
    <subcellularLocation>
        <location evidence="1">Cytoplasm</location>
    </subcellularLocation>
</comment>
<dbReference type="EMBL" id="VSSQ01042224">
    <property type="protein sequence ID" value="MPM95770.1"/>
    <property type="molecule type" value="Genomic_DNA"/>
</dbReference>
<evidence type="ECO:0000256" key="9">
    <source>
        <dbReference type="ARBA" id="ARBA00022840"/>
    </source>
</evidence>
<sequence>MKIFTQPQELQAFALAARRAGKRIALVPTMGFLHDGHASLIDIARRRGDEVIVSIFVNPTQFGPTEDLDQYPRDFEHDCALCEAHGATVIFAPQPESMYASDRSVWVDESALSKVLCGQSRPIHFRGVLTVVAKLFNLAQPDVAVFGRKDAQQAILIRRMVRDLNFPVEIVLGELIRDRDGVALSSRNRYLSADERTRARAISQAVLKAQRELDGAPLRDVAGVVAEVAERIAAAGGRIDYVEARDAETLEPPSAQTTELLLAVAAFFGATRLIDNCFVKLEK</sequence>
<keyword evidence="6 12" id="KW-0436">Ligase</keyword>
<dbReference type="CDD" id="cd00560">
    <property type="entry name" value="PanC"/>
    <property type="match status" value="1"/>
</dbReference>
<dbReference type="InterPro" id="IPR003721">
    <property type="entry name" value="Pantoate_ligase"/>
</dbReference>
<dbReference type="InterPro" id="IPR014729">
    <property type="entry name" value="Rossmann-like_a/b/a_fold"/>
</dbReference>
<evidence type="ECO:0000256" key="5">
    <source>
        <dbReference type="ARBA" id="ARBA00022490"/>
    </source>
</evidence>
<dbReference type="InterPro" id="IPR004821">
    <property type="entry name" value="Cyt_trans-like"/>
</dbReference>
<dbReference type="AlphaFoldDB" id="A0A645E1Y2"/>
<comment type="caution">
    <text evidence="12">The sequence shown here is derived from an EMBL/GenBank/DDBJ whole genome shotgun (WGS) entry which is preliminary data.</text>
</comment>
<comment type="function">
    <text evidence="11">Catalyzes the condensation of pantoate with beta-alanine in an ATP-dependent reaction via a pantoyl-adenylate intermediate.</text>
</comment>